<proteinExistence type="inferred from homology"/>
<dbReference type="GO" id="GO:0016616">
    <property type="term" value="F:oxidoreductase activity, acting on the CH-OH group of donors, NAD or NADP as acceptor"/>
    <property type="evidence" value="ECO:0007669"/>
    <property type="project" value="TreeGrafter"/>
</dbReference>
<protein>
    <submittedName>
        <fullName evidence="4">SDR family oxidoreductase</fullName>
    </submittedName>
</protein>
<dbReference type="EMBL" id="WOEZ01000158">
    <property type="protein sequence ID" value="NPT58314.1"/>
    <property type="molecule type" value="Genomic_DNA"/>
</dbReference>
<dbReference type="Pfam" id="PF13561">
    <property type="entry name" value="adh_short_C2"/>
    <property type="match status" value="1"/>
</dbReference>
<accession>A0A972NTL4</accession>
<dbReference type="Gene3D" id="3.40.50.720">
    <property type="entry name" value="NAD(P)-binding Rossmann-like Domain"/>
    <property type="match status" value="1"/>
</dbReference>
<evidence type="ECO:0000313" key="5">
    <source>
        <dbReference type="Proteomes" id="UP000655523"/>
    </source>
</evidence>
<dbReference type="PRINTS" id="PR00080">
    <property type="entry name" value="SDRFAMILY"/>
</dbReference>
<evidence type="ECO:0000313" key="4">
    <source>
        <dbReference type="EMBL" id="NPT58314.1"/>
    </source>
</evidence>
<dbReference type="PRINTS" id="PR00081">
    <property type="entry name" value="GDHRDH"/>
</dbReference>
<sequence length="302" mass="30596">MTGFDFSGKVVLVTGGTKGIGAAIAQAFGDAGATVYVCGRTPPANAVAGSQVGLQAGFHERPHAGPREDSHKGPHESLHARSPENAPRFIAADVRDIDTIDAMLAQIERETGRLDVLVSNAGGAPFALAAQASPRFTEAVIRLNLLAPLQIAQRANALMQQQPEGGVLLFIGSVSGLRASPGTAAYGAAKAGLLNAVRSLAVEWAPKVRVCAVSPSLVETEAATSGHTGTSAADGKAALDNITATIPAGRLAKPGDIASACLFLASPHAAYASGSNLILEGGGEVPAFLAATDLHKAFATKP</sequence>
<evidence type="ECO:0000256" key="2">
    <source>
        <dbReference type="RuleBase" id="RU000363"/>
    </source>
</evidence>
<gene>
    <name evidence="4" type="ORF">GNZ13_28095</name>
</gene>
<dbReference type="Proteomes" id="UP000655523">
    <property type="component" value="Unassembled WGS sequence"/>
</dbReference>
<dbReference type="NCBIfam" id="NF005893">
    <property type="entry name" value="PRK07856.1"/>
    <property type="match status" value="1"/>
</dbReference>
<dbReference type="Pfam" id="PF00106">
    <property type="entry name" value="adh_short"/>
    <property type="match status" value="1"/>
</dbReference>
<comment type="caution">
    <text evidence="4">The sequence shown here is derived from an EMBL/GenBank/DDBJ whole genome shotgun (WGS) entry which is preliminary data.</text>
</comment>
<organism evidence="4 5">
    <name type="scientific">Paraburkholderia elongata</name>
    <dbReference type="NCBI Taxonomy" id="2675747"/>
    <lineage>
        <taxon>Bacteria</taxon>
        <taxon>Pseudomonadati</taxon>
        <taxon>Pseudomonadota</taxon>
        <taxon>Betaproteobacteria</taxon>
        <taxon>Burkholderiales</taxon>
        <taxon>Burkholderiaceae</taxon>
        <taxon>Paraburkholderia</taxon>
    </lineage>
</organism>
<reference evidence="4 5" key="1">
    <citation type="submission" date="2019-11" db="EMBL/GenBank/DDBJ databases">
        <title>Metabolism of dissolved organic matter in forest soils.</title>
        <authorList>
            <person name="Cyle K.T."/>
            <person name="Wilhelm R.C."/>
            <person name="Martinez C.E."/>
        </authorList>
    </citation>
    <scope>NUCLEOTIDE SEQUENCE [LARGE SCALE GENOMIC DNA]</scope>
    <source>
        <strain evidence="4 5">5N</strain>
    </source>
</reference>
<name>A0A972NTL4_9BURK</name>
<keyword evidence="5" id="KW-1185">Reference proteome</keyword>
<feature type="region of interest" description="Disordered" evidence="3">
    <location>
        <begin position="59"/>
        <end position="85"/>
    </location>
</feature>
<dbReference type="AlphaFoldDB" id="A0A972NTL4"/>
<dbReference type="InterPro" id="IPR036291">
    <property type="entry name" value="NAD(P)-bd_dom_sf"/>
</dbReference>
<comment type="similarity">
    <text evidence="1 2">Belongs to the short-chain dehydrogenases/reductases (SDR) family.</text>
</comment>
<dbReference type="PANTHER" id="PTHR42760">
    <property type="entry name" value="SHORT-CHAIN DEHYDROGENASES/REDUCTASES FAMILY MEMBER"/>
    <property type="match status" value="1"/>
</dbReference>
<dbReference type="InterPro" id="IPR002347">
    <property type="entry name" value="SDR_fam"/>
</dbReference>
<feature type="compositionally biased region" description="Basic and acidic residues" evidence="3">
    <location>
        <begin position="59"/>
        <end position="82"/>
    </location>
</feature>
<evidence type="ECO:0000256" key="1">
    <source>
        <dbReference type="ARBA" id="ARBA00006484"/>
    </source>
</evidence>
<dbReference type="RefSeq" id="WP_172170681.1">
    <property type="nucleotide sequence ID" value="NZ_WOEZ01000158.1"/>
</dbReference>
<dbReference type="FunFam" id="3.40.50.720:FF:000084">
    <property type="entry name" value="Short-chain dehydrogenase reductase"/>
    <property type="match status" value="1"/>
</dbReference>
<evidence type="ECO:0000256" key="3">
    <source>
        <dbReference type="SAM" id="MobiDB-lite"/>
    </source>
</evidence>
<dbReference type="SUPFAM" id="SSF51735">
    <property type="entry name" value="NAD(P)-binding Rossmann-fold domains"/>
    <property type="match status" value="1"/>
</dbReference>
<dbReference type="CDD" id="cd05233">
    <property type="entry name" value="SDR_c"/>
    <property type="match status" value="1"/>
</dbReference>